<reference evidence="2" key="1">
    <citation type="submission" date="2016-10" db="EMBL/GenBank/DDBJ databases">
        <authorList>
            <person name="Varghese N."/>
            <person name="Submissions S."/>
        </authorList>
    </citation>
    <scope>NUCLEOTIDE SEQUENCE [LARGE SCALE GENOMIC DNA]</scope>
    <source>
        <strain evidence="2">Gh-105</strain>
    </source>
</reference>
<sequence length="158" mass="16789">MRMTASSDRHRLATQMQGKDRDLLAAFLLDSGTGIGLNPFPSTTAGAARQNCAGLAFEYPILGVQSAGLTCLLKALAALPPATRLTRRILRSASHTCIVLMREDGACVGAYLYAKAGVPLPVFTGSTTGSTPRKSRGRQSAVQRQLRAQQLDLFVDVA</sequence>
<dbReference type="STRING" id="582675.SAMN05192565_111105"/>
<dbReference type="EMBL" id="FOPM01000011">
    <property type="protein sequence ID" value="SFG79459.1"/>
    <property type="molecule type" value="Genomic_DNA"/>
</dbReference>
<protein>
    <submittedName>
        <fullName evidence="1">Uncharacterized protein</fullName>
    </submittedName>
</protein>
<keyword evidence="2" id="KW-1185">Reference proteome</keyword>
<organism evidence="1 2">
    <name type="scientific">Methylobacterium gossipiicola</name>
    <dbReference type="NCBI Taxonomy" id="582675"/>
    <lineage>
        <taxon>Bacteria</taxon>
        <taxon>Pseudomonadati</taxon>
        <taxon>Pseudomonadota</taxon>
        <taxon>Alphaproteobacteria</taxon>
        <taxon>Hyphomicrobiales</taxon>
        <taxon>Methylobacteriaceae</taxon>
        <taxon>Methylobacterium</taxon>
    </lineage>
</organism>
<dbReference type="AlphaFoldDB" id="A0A1I2UT50"/>
<gene>
    <name evidence="1" type="ORF">SAMN05192565_111105</name>
</gene>
<evidence type="ECO:0000313" key="1">
    <source>
        <dbReference type="EMBL" id="SFG79459.1"/>
    </source>
</evidence>
<evidence type="ECO:0000313" key="2">
    <source>
        <dbReference type="Proteomes" id="UP000199229"/>
    </source>
</evidence>
<accession>A0A1I2UT50</accession>
<dbReference type="Proteomes" id="UP000199229">
    <property type="component" value="Unassembled WGS sequence"/>
</dbReference>
<proteinExistence type="predicted"/>
<name>A0A1I2UT50_9HYPH</name>
<dbReference type="RefSeq" id="WP_244528713.1">
    <property type="nucleotide sequence ID" value="NZ_FOPM01000011.1"/>
</dbReference>